<dbReference type="AlphaFoldDB" id="A0A2T1A6N5"/>
<evidence type="ECO:0000313" key="3">
    <source>
        <dbReference type="Proteomes" id="UP000237752"/>
    </source>
</evidence>
<proteinExistence type="predicted"/>
<dbReference type="GO" id="GO:0004497">
    <property type="term" value="F:monooxygenase activity"/>
    <property type="evidence" value="ECO:0007669"/>
    <property type="project" value="UniProtKB-KW"/>
</dbReference>
<dbReference type="PANTHER" id="PTHR43244:SF2">
    <property type="entry name" value="CONSERVED HYPOTHETICAL ALANINE AND PROLINE-RICH PROTEIN"/>
    <property type="match status" value="1"/>
</dbReference>
<sequence length="263" mass="27103">MKFAVIATPTTSGADWAERARRLEGAGWQAVLVPDAGAIPSTFPTLAAAAAVTTTLRLRTWVLAIPLRSAAAVVRETAALQVLSDGRFELGLGTGRPDAQKEATQLGLPWPTGSQRRQQLLDVAGAVRAEVSPAPPIVVTASGEKMIAAAAPVVDCVALALRPAATEQDLDAAVQQVRAVAPAVPLSLQAMGVGGRLPAYMARAGINGDALLNGGAIGMLPADPAAIVDVLQGRQERWGVDEIVVAEDFVDDFAPVLAQLSGQ</sequence>
<evidence type="ECO:0000313" key="2">
    <source>
        <dbReference type="EMBL" id="PRZ44272.1"/>
    </source>
</evidence>
<dbReference type="Pfam" id="PF00296">
    <property type="entry name" value="Bac_luciferase"/>
    <property type="match status" value="1"/>
</dbReference>
<dbReference type="EMBL" id="PVUE01000001">
    <property type="protein sequence ID" value="PRZ44272.1"/>
    <property type="molecule type" value="Genomic_DNA"/>
</dbReference>
<dbReference type="OrthoDB" id="5241778at2"/>
<keyword evidence="2" id="KW-0503">Monooxygenase</keyword>
<feature type="domain" description="Luciferase-like" evidence="1">
    <location>
        <begin position="12"/>
        <end position="182"/>
    </location>
</feature>
<evidence type="ECO:0000259" key="1">
    <source>
        <dbReference type="Pfam" id="PF00296"/>
    </source>
</evidence>
<keyword evidence="3" id="KW-1185">Reference proteome</keyword>
<dbReference type="InterPro" id="IPR050564">
    <property type="entry name" value="F420-G6PD/mer"/>
</dbReference>
<comment type="caution">
    <text evidence="2">The sequence shown here is derived from an EMBL/GenBank/DDBJ whole genome shotgun (WGS) entry which is preliminary data.</text>
</comment>
<accession>A0A2T1A6N5</accession>
<dbReference type="GO" id="GO:0016705">
    <property type="term" value="F:oxidoreductase activity, acting on paired donors, with incorporation or reduction of molecular oxygen"/>
    <property type="evidence" value="ECO:0007669"/>
    <property type="project" value="InterPro"/>
</dbReference>
<dbReference type="RefSeq" id="WP_106347302.1">
    <property type="nucleotide sequence ID" value="NZ_PVUE01000001.1"/>
</dbReference>
<name>A0A2T1A6N5_9ACTN</name>
<dbReference type="Gene3D" id="3.20.20.30">
    <property type="entry name" value="Luciferase-like domain"/>
    <property type="match status" value="1"/>
</dbReference>
<dbReference type="Proteomes" id="UP000237752">
    <property type="component" value="Unassembled WGS sequence"/>
</dbReference>
<dbReference type="InterPro" id="IPR036661">
    <property type="entry name" value="Luciferase-like_sf"/>
</dbReference>
<dbReference type="PANTHER" id="PTHR43244">
    <property type="match status" value="1"/>
</dbReference>
<organism evidence="2 3">
    <name type="scientific">Antricoccus suffuscus</name>
    <dbReference type="NCBI Taxonomy" id="1629062"/>
    <lineage>
        <taxon>Bacteria</taxon>
        <taxon>Bacillati</taxon>
        <taxon>Actinomycetota</taxon>
        <taxon>Actinomycetes</taxon>
        <taxon>Geodermatophilales</taxon>
        <taxon>Antricoccaceae</taxon>
        <taxon>Antricoccus</taxon>
    </lineage>
</organism>
<protein>
    <submittedName>
        <fullName evidence="2">Luciferase-like monooxygenase</fullName>
    </submittedName>
</protein>
<reference evidence="2 3" key="1">
    <citation type="submission" date="2018-03" db="EMBL/GenBank/DDBJ databases">
        <title>Genomic Encyclopedia of Archaeal and Bacterial Type Strains, Phase II (KMG-II): from individual species to whole genera.</title>
        <authorList>
            <person name="Goeker M."/>
        </authorList>
    </citation>
    <scope>NUCLEOTIDE SEQUENCE [LARGE SCALE GENOMIC DNA]</scope>
    <source>
        <strain evidence="2 3">DSM 100065</strain>
    </source>
</reference>
<dbReference type="InterPro" id="IPR011251">
    <property type="entry name" value="Luciferase-like_dom"/>
</dbReference>
<keyword evidence="2" id="KW-0560">Oxidoreductase</keyword>
<gene>
    <name evidence="2" type="ORF">CLV47_101398</name>
</gene>
<dbReference type="SUPFAM" id="SSF51679">
    <property type="entry name" value="Bacterial luciferase-like"/>
    <property type="match status" value="1"/>
</dbReference>